<organism evidence="2 3">
    <name type="scientific">Plasmodiophora brassicae</name>
    <name type="common">Clubroot disease agent</name>
    <dbReference type="NCBI Taxonomy" id="37360"/>
    <lineage>
        <taxon>Eukaryota</taxon>
        <taxon>Sar</taxon>
        <taxon>Rhizaria</taxon>
        <taxon>Endomyxa</taxon>
        <taxon>Phytomyxea</taxon>
        <taxon>Plasmodiophorida</taxon>
        <taxon>Plasmodiophoridae</taxon>
        <taxon>Plasmodiophora</taxon>
    </lineage>
</organism>
<evidence type="ECO:0000313" key="2">
    <source>
        <dbReference type="EMBL" id="SPQ96115.1"/>
    </source>
</evidence>
<sequence length="227" mass="25440">MNRRRRAQAATPGPVFEGIERFKDITLEKETVSRWATRCQTVLVFALSYSCRRISRIVPQGVKRPEPQAADAEPPAIPVAPPCPLPCRLPTPAIRKPFIVRRALSSAKQHWASMDRSLKTALSAILLLALLNMVAPGTTRVAAELSVVWIALILHDRLSRLIDGNVPVLRQDVTPHSATRVADLQYDKARRGWTPYLKSCEPGYLTLLNSNRRPSITLRLPNECRVR</sequence>
<keyword evidence="2" id="KW-0496">Mitochondrion</keyword>
<feature type="transmembrane region" description="Helical" evidence="1">
    <location>
        <begin position="118"/>
        <end position="135"/>
    </location>
</feature>
<proteinExistence type="predicted"/>
<keyword evidence="1" id="KW-0812">Transmembrane</keyword>
<accession>A0A3P3Y7I0</accession>
<evidence type="ECO:0000256" key="1">
    <source>
        <dbReference type="SAM" id="Phobius"/>
    </source>
</evidence>
<name>A0A3P3Y7I0_PLABS</name>
<reference evidence="2 3" key="1">
    <citation type="submission" date="2018-03" db="EMBL/GenBank/DDBJ databases">
        <authorList>
            <person name="Fogelqvist J."/>
        </authorList>
    </citation>
    <scope>NUCLEOTIDE SEQUENCE [LARGE SCALE GENOMIC DNA]</scope>
</reference>
<geneLocation type="mitochondrion" evidence="2"/>
<gene>
    <name evidence="2" type="ORF">PLBR_LOCUS3330</name>
</gene>
<evidence type="ECO:0000313" key="3">
    <source>
        <dbReference type="Proteomes" id="UP000290189"/>
    </source>
</evidence>
<dbReference type="Proteomes" id="UP000290189">
    <property type="component" value="Unassembled WGS sequence"/>
</dbReference>
<keyword evidence="1" id="KW-0472">Membrane</keyword>
<dbReference type="EMBL" id="OVEO01000005">
    <property type="protein sequence ID" value="SPQ96115.1"/>
    <property type="molecule type" value="Genomic_DNA"/>
</dbReference>
<dbReference type="AlphaFoldDB" id="A0A3P3Y7I0"/>
<keyword evidence="1" id="KW-1133">Transmembrane helix</keyword>
<protein>
    <submittedName>
        <fullName evidence="2">Uncharacterized protein</fullName>
    </submittedName>
</protein>